<dbReference type="SMART" id="SM00032">
    <property type="entry name" value="CCP"/>
    <property type="match status" value="1"/>
</dbReference>
<dbReference type="SUPFAM" id="SSF57535">
    <property type="entry name" value="Complement control module/SCR domain"/>
    <property type="match status" value="1"/>
</dbReference>
<feature type="non-terminal residue" evidence="2">
    <location>
        <position position="1"/>
    </location>
</feature>
<feature type="non-terminal residue" evidence="2">
    <location>
        <position position="100"/>
    </location>
</feature>
<dbReference type="EMBL" id="CACRXK020024194">
    <property type="protein sequence ID" value="CAB4038428.1"/>
    <property type="molecule type" value="Genomic_DNA"/>
</dbReference>
<gene>
    <name evidence="2" type="ORF">PACLA_8A089058</name>
</gene>
<evidence type="ECO:0000256" key="1">
    <source>
        <dbReference type="PROSITE-ProRule" id="PRU00302"/>
    </source>
</evidence>
<comment type="caution">
    <text evidence="2">The sequence shown here is derived from an EMBL/GenBank/DDBJ whole genome shotgun (WGS) entry which is preliminary data.</text>
</comment>
<evidence type="ECO:0000313" key="3">
    <source>
        <dbReference type="Proteomes" id="UP001152795"/>
    </source>
</evidence>
<dbReference type="Proteomes" id="UP001152795">
    <property type="component" value="Unassembled WGS sequence"/>
</dbReference>
<dbReference type="PROSITE" id="PS50923">
    <property type="entry name" value="SUSHI"/>
    <property type="match status" value="1"/>
</dbReference>
<protein>
    <submittedName>
        <fullName evidence="2">Uncharacterized protein</fullName>
    </submittedName>
</protein>
<dbReference type="InterPro" id="IPR000436">
    <property type="entry name" value="Sushi_SCR_CCP_dom"/>
</dbReference>
<dbReference type="InterPro" id="IPR035976">
    <property type="entry name" value="Sushi/SCR/CCP_sf"/>
</dbReference>
<keyword evidence="1" id="KW-1015">Disulfide bond</keyword>
<accession>A0A7D9JY82</accession>
<keyword evidence="1" id="KW-0768">Sushi</keyword>
<dbReference type="OrthoDB" id="5951868at2759"/>
<organism evidence="2 3">
    <name type="scientific">Paramuricea clavata</name>
    <name type="common">Red gorgonian</name>
    <name type="synonym">Violescent sea-whip</name>
    <dbReference type="NCBI Taxonomy" id="317549"/>
    <lineage>
        <taxon>Eukaryota</taxon>
        <taxon>Metazoa</taxon>
        <taxon>Cnidaria</taxon>
        <taxon>Anthozoa</taxon>
        <taxon>Octocorallia</taxon>
        <taxon>Malacalcyonacea</taxon>
        <taxon>Plexauridae</taxon>
        <taxon>Paramuricea</taxon>
    </lineage>
</organism>
<evidence type="ECO:0000313" key="2">
    <source>
        <dbReference type="EMBL" id="CAB4038428.1"/>
    </source>
</evidence>
<dbReference type="AlphaFoldDB" id="A0A7D9JY82"/>
<sequence>ICSKISSIKNGKVFGEDRLHIEGDKISFTCNPNYLLDGEEVIRCTSTGQWNASEPVCKLQVHTPSTTISTTSTTAQATTQVQIPSTTISTTSATTETTTQ</sequence>
<dbReference type="Pfam" id="PF00084">
    <property type="entry name" value="Sushi"/>
    <property type="match status" value="1"/>
</dbReference>
<reference evidence="2" key="1">
    <citation type="submission" date="2020-04" db="EMBL/GenBank/DDBJ databases">
        <authorList>
            <person name="Alioto T."/>
            <person name="Alioto T."/>
            <person name="Gomez Garrido J."/>
        </authorList>
    </citation>
    <scope>NUCLEOTIDE SEQUENCE</scope>
    <source>
        <strain evidence="2">A484AB</strain>
    </source>
</reference>
<proteinExistence type="predicted"/>
<keyword evidence="3" id="KW-1185">Reference proteome</keyword>
<comment type="caution">
    <text evidence="1">Lacks conserved residue(s) required for the propagation of feature annotation.</text>
</comment>
<name>A0A7D9JY82_PARCT</name>
<dbReference type="CDD" id="cd00033">
    <property type="entry name" value="CCP"/>
    <property type="match status" value="1"/>
</dbReference>
<dbReference type="Gene3D" id="2.10.70.10">
    <property type="entry name" value="Complement Module, domain 1"/>
    <property type="match status" value="1"/>
</dbReference>
<feature type="disulfide bond" evidence="1">
    <location>
        <begin position="30"/>
        <end position="57"/>
    </location>
</feature>